<evidence type="ECO:0000256" key="1">
    <source>
        <dbReference type="SAM" id="SignalP"/>
    </source>
</evidence>
<name>A0A847SE57_9BACT</name>
<keyword evidence="3" id="KW-1185">Reference proteome</keyword>
<evidence type="ECO:0000313" key="3">
    <source>
        <dbReference type="Proteomes" id="UP000552864"/>
    </source>
</evidence>
<dbReference type="InterPro" id="IPR029058">
    <property type="entry name" value="AB_hydrolase_fold"/>
</dbReference>
<dbReference type="SUPFAM" id="SSF53474">
    <property type="entry name" value="alpha/beta-Hydrolases"/>
    <property type="match status" value="2"/>
</dbReference>
<dbReference type="SUPFAM" id="SSF81296">
    <property type="entry name" value="E set domains"/>
    <property type="match status" value="1"/>
</dbReference>
<organism evidence="2 3">
    <name type="scientific">Chitinophaga eiseniae</name>
    <dbReference type="NCBI Taxonomy" id="634771"/>
    <lineage>
        <taxon>Bacteria</taxon>
        <taxon>Pseudomonadati</taxon>
        <taxon>Bacteroidota</taxon>
        <taxon>Chitinophagia</taxon>
        <taxon>Chitinophagales</taxon>
        <taxon>Chitinophagaceae</taxon>
        <taxon>Chitinophaga</taxon>
    </lineage>
</organism>
<gene>
    <name evidence="2" type="ORF">HGH91_00720</name>
</gene>
<dbReference type="CDD" id="cd02858">
    <property type="entry name" value="E_set_Esterase_N"/>
    <property type="match status" value="1"/>
</dbReference>
<dbReference type="InterPro" id="IPR000801">
    <property type="entry name" value="Esterase-like"/>
</dbReference>
<dbReference type="RefSeq" id="WP_168736555.1">
    <property type="nucleotide sequence ID" value="NZ_JABAHZ010000001.1"/>
</dbReference>
<dbReference type="Proteomes" id="UP000552864">
    <property type="component" value="Unassembled WGS sequence"/>
</dbReference>
<dbReference type="InterPro" id="IPR014756">
    <property type="entry name" value="Ig_E-set"/>
</dbReference>
<dbReference type="PANTHER" id="PTHR48098">
    <property type="entry name" value="ENTEROCHELIN ESTERASE-RELATED"/>
    <property type="match status" value="1"/>
</dbReference>
<accession>A0A847SE57</accession>
<reference evidence="2 3" key="1">
    <citation type="submission" date="2020-04" db="EMBL/GenBank/DDBJ databases">
        <authorList>
            <person name="Yin C."/>
        </authorList>
    </citation>
    <scope>NUCLEOTIDE SEQUENCE [LARGE SCALE GENOMIC DNA]</scope>
    <source>
        <strain evidence="2 3">Ak56</strain>
    </source>
</reference>
<dbReference type="InterPro" id="IPR013783">
    <property type="entry name" value="Ig-like_fold"/>
</dbReference>
<dbReference type="Gene3D" id="2.60.40.10">
    <property type="entry name" value="Immunoglobulins"/>
    <property type="match status" value="1"/>
</dbReference>
<keyword evidence="1" id="KW-0732">Signal</keyword>
<protein>
    <submittedName>
        <fullName evidence="2">Esterase</fullName>
    </submittedName>
</protein>
<dbReference type="GO" id="GO:0016747">
    <property type="term" value="F:acyltransferase activity, transferring groups other than amino-acyl groups"/>
    <property type="evidence" value="ECO:0007669"/>
    <property type="project" value="TreeGrafter"/>
</dbReference>
<feature type="chain" id="PRO_5032848265" evidence="1">
    <location>
        <begin position="21"/>
        <end position="639"/>
    </location>
</feature>
<dbReference type="InterPro" id="IPR050583">
    <property type="entry name" value="Mycobacterial_A85_antigen"/>
</dbReference>
<comment type="caution">
    <text evidence="2">The sequence shown here is derived from an EMBL/GenBank/DDBJ whole genome shotgun (WGS) entry which is preliminary data.</text>
</comment>
<dbReference type="Gene3D" id="3.40.50.1820">
    <property type="entry name" value="alpha/beta hydrolase"/>
    <property type="match status" value="2"/>
</dbReference>
<feature type="signal peptide" evidence="1">
    <location>
        <begin position="1"/>
        <end position="20"/>
    </location>
</feature>
<proteinExistence type="predicted"/>
<dbReference type="EMBL" id="JABAHZ010000001">
    <property type="protein sequence ID" value="NLR77127.1"/>
    <property type="molecule type" value="Genomic_DNA"/>
</dbReference>
<dbReference type="PANTHER" id="PTHR48098:SF1">
    <property type="entry name" value="DIACYLGLYCEROL ACYLTRANSFERASE_MYCOLYLTRANSFERASE AG85A"/>
    <property type="match status" value="1"/>
</dbReference>
<sequence>MKKALFNLSIALLFTIPAFTQNVVEHAAPGFDAPRAAIPHGRIDTISYHSVTVGNPRKALIYTPPGFSRQQKYPVLYLLHGIGGDEKEWLNGGSPQVILDNLYAEGKIKPMIVVMPNGRAMKDDRATGNIMAPDKVQAFATFEKDLINDLIPYVQKNYPVYTDKDHRAIAGLSMGGGQSLNFGLGNLDKFAWIGGFSSAPNTKTPDQLVPDPVAAKRQIKLLWISCGASDGLITFSKRTHEYLQKNSVPHIYYIEPGVHDFKVWKNGLYMFSQLIFKPVDTTTFSKYLEEGTPAETNVRNAKYPQISADHRVIFRVKAPEAQKVQVDLGRRYDMMKDTGGLWTITTDSLGEGFHYYSLLIDGVAVADPASATFYGMGRMASGIEIPFTGDNYYALKEVPHGDIRIRRYFSKVTGSWRQLYIYAPPGYDTNTNGKYPVLYILHGGGEDETGWATQGKTDLIMDNLIASKKAEPMLIVMPDANVGGAAFDESGLKTFESELKDVIIPLVEKNFHVETSAGKRALAGLSMGGIHTLYTGIKNTDLFSYLGVFSSGWMQPRQGSTAAAQYDFMKANAASINNHLKVLWISMGGKEDIAYKNCQLMLAKLDELNIRHTYSEYPGGHTWPVWRNNLFNFAQQLFK</sequence>
<evidence type="ECO:0000313" key="2">
    <source>
        <dbReference type="EMBL" id="NLR77127.1"/>
    </source>
</evidence>
<dbReference type="Pfam" id="PF00756">
    <property type="entry name" value="Esterase"/>
    <property type="match status" value="2"/>
</dbReference>
<dbReference type="AlphaFoldDB" id="A0A847SE57"/>